<keyword evidence="3" id="KW-1185">Reference proteome</keyword>
<feature type="compositionally biased region" description="Polar residues" evidence="1">
    <location>
        <begin position="207"/>
        <end position="218"/>
    </location>
</feature>
<reference evidence="2 3" key="1">
    <citation type="submission" date="2023-05" db="EMBL/GenBank/DDBJ databases">
        <title>B98-5 Cell Line De Novo Hybrid Assembly: An Optical Mapping Approach.</title>
        <authorList>
            <person name="Kananen K."/>
            <person name="Auerbach J.A."/>
            <person name="Kautto E."/>
            <person name="Blachly J.S."/>
        </authorList>
    </citation>
    <scope>NUCLEOTIDE SEQUENCE [LARGE SCALE GENOMIC DNA]</scope>
    <source>
        <strain evidence="2">B95-8</strain>
        <tissue evidence="2">Cell line</tissue>
    </source>
</reference>
<feature type="region of interest" description="Disordered" evidence="1">
    <location>
        <begin position="37"/>
        <end position="72"/>
    </location>
</feature>
<organism evidence="2 3">
    <name type="scientific">Saguinus oedipus</name>
    <name type="common">Cotton-top tamarin</name>
    <name type="synonym">Oedipomidas oedipus</name>
    <dbReference type="NCBI Taxonomy" id="9490"/>
    <lineage>
        <taxon>Eukaryota</taxon>
        <taxon>Metazoa</taxon>
        <taxon>Chordata</taxon>
        <taxon>Craniata</taxon>
        <taxon>Vertebrata</taxon>
        <taxon>Euteleostomi</taxon>
        <taxon>Mammalia</taxon>
        <taxon>Eutheria</taxon>
        <taxon>Euarchontoglires</taxon>
        <taxon>Primates</taxon>
        <taxon>Haplorrhini</taxon>
        <taxon>Platyrrhini</taxon>
        <taxon>Cebidae</taxon>
        <taxon>Callitrichinae</taxon>
        <taxon>Saguinus</taxon>
    </lineage>
</organism>
<accession>A0ABQ9VPJ7</accession>
<protein>
    <submittedName>
        <fullName evidence="2">Uncharacterized protein</fullName>
    </submittedName>
</protein>
<comment type="caution">
    <text evidence="2">The sequence shown here is derived from an EMBL/GenBank/DDBJ whole genome shotgun (WGS) entry which is preliminary data.</text>
</comment>
<evidence type="ECO:0000256" key="1">
    <source>
        <dbReference type="SAM" id="MobiDB-lite"/>
    </source>
</evidence>
<evidence type="ECO:0000313" key="3">
    <source>
        <dbReference type="Proteomes" id="UP001266305"/>
    </source>
</evidence>
<feature type="compositionally biased region" description="Low complexity" evidence="1">
    <location>
        <begin position="191"/>
        <end position="205"/>
    </location>
</feature>
<proteinExistence type="predicted"/>
<feature type="compositionally biased region" description="Pro residues" evidence="1">
    <location>
        <begin position="47"/>
        <end position="57"/>
    </location>
</feature>
<gene>
    <name evidence="2" type="ORF">P7K49_011045</name>
</gene>
<sequence>MHPHTRLGVTPLSVPVRDFDRLLRESQREVLRLQRQIALRNQRETPPRPPSRPPGPAPQARAGAPAPGAPGEVCGDHRGLPCTVLRTLRTQWWRAHSQGLGSFPVLGRVHLQAYRARTCSVPSPGGSRIPPSVGLRPAGPGWPPAPAALPVVQPGRKSLVALAAARGPARAASSRCRRRAGTPPSAPAWLARPGPGYPGAAVGPPQLQVQTTLTERGA</sequence>
<feature type="region of interest" description="Disordered" evidence="1">
    <location>
        <begin position="170"/>
        <end position="218"/>
    </location>
</feature>
<evidence type="ECO:0000313" key="2">
    <source>
        <dbReference type="EMBL" id="KAK2111299.1"/>
    </source>
</evidence>
<dbReference type="Proteomes" id="UP001266305">
    <property type="component" value="Unassembled WGS sequence"/>
</dbReference>
<name>A0ABQ9VPJ7_SAGOE</name>
<dbReference type="EMBL" id="JASSZA010000005">
    <property type="protein sequence ID" value="KAK2111299.1"/>
    <property type="molecule type" value="Genomic_DNA"/>
</dbReference>
<feature type="compositionally biased region" description="Low complexity" evidence="1">
    <location>
        <begin position="58"/>
        <end position="71"/>
    </location>
</feature>